<dbReference type="GO" id="GO:0070314">
    <property type="term" value="P:G1 to G0 transition"/>
    <property type="evidence" value="ECO:0007669"/>
    <property type="project" value="TreeGrafter"/>
</dbReference>
<evidence type="ECO:0000256" key="12">
    <source>
        <dbReference type="SAM" id="Phobius"/>
    </source>
</evidence>
<keyword evidence="10 12" id="KW-0472">Membrane</keyword>
<accession>A0A212CWY0</accession>
<evidence type="ECO:0000256" key="11">
    <source>
        <dbReference type="SAM" id="MobiDB-lite"/>
    </source>
</evidence>
<keyword evidence="12" id="KW-0812">Transmembrane</keyword>
<dbReference type="GO" id="GO:0016324">
    <property type="term" value="C:apical plasma membrane"/>
    <property type="evidence" value="ECO:0007669"/>
    <property type="project" value="UniProtKB-SubCell"/>
</dbReference>
<reference evidence="13 14" key="1">
    <citation type="journal article" date="2018" name="Mol. Genet. Genomics">
        <title>The red deer Cervus elaphus genome CerEla1.0: sequencing, annotating, genes, and chromosomes.</title>
        <authorList>
            <person name="Bana N.A."/>
            <person name="Nyiri A."/>
            <person name="Nagy J."/>
            <person name="Frank K."/>
            <person name="Nagy T."/>
            <person name="Steger V."/>
            <person name="Schiller M."/>
            <person name="Lakatos P."/>
            <person name="Sugar L."/>
            <person name="Horn P."/>
            <person name="Barta E."/>
            <person name="Orosz L."/>
        </authorList>
    </citation>
    <scope>NUCLEOTIDE SEQUENCE [LARGE SCALE GENOMIC DNA]</scope>
    <source>
        <strain evidence="13">Hungarian</strain>
    </source>
</reference>
<evidence type="ECO:0000256" key="1">
    <source>
        <dbReference type="ARBA" id="ARBA00004221"/>
    </source>
</evidence>
<dbReference type="GO" id="GO:0042127">
    <property type="term" value="P:regulation of cell population proliferation"/>
    <property type="evidence" value="ECO:0007669"/>
    <property type="project" value="TreeGrafter"/>
</dbReference>
<comment type="caution">
    <text evidence="13">The sequence shown here is derived from an EMBL/GenBank/DDBJ whole genome shotgun (WGS) entry which is preliminary data.</text>
</comment>
<dbReference type="EMBL" id="MKHE01000011">
    <property type="protein sequence ID" value="OWK10500.1"/>
    <property type="molecule type" value="Genomic_DNA"/>
</dbReference>
<evidence type="ECO:0000256" key="3">
    <source>
        <dbReference type="ARBA" id="ARBA00004613"/>
    </source>
</evidence>
<gene>
    <name evidence="13" type="ORF">Celaphus_00005562</name>
</gene>
<feature type="transmembrane region" description="Helical" evidence="12">
    <location>
        <begin position="124"/>
        <end position="146"/>
    </location>
</feature>
<evidence type="ECO:0000313" key="13">
    <source>
        <dbReference type="EMBL" id="OWK10500.1"/>
    </source>
</evidence>
<dbReference type="Pfam" id="PF15187">
    <property type="entry name" value="Augurin"/>
    <property type="match status" value="1"/>
</dbReference>
<dbReference type="AlphaFoldDB" id="A0A212CWY0"/>
<dbReference type="GO" id="GO:0007417">
    <property type="term" value="P:central nervous system development"/>
    <property type="evidence" value="ECO:0007669"/>
    <property type="project" value="TreeGrafter"/>
</dbReference>
<protein>
    <recommendedName>
        <fullName evidence="15">ECRG4</fullName>
    </recommendedName>
</protein>
<keyword evidence="9" id="KW-0732">Signal</keyword>
<feature type="compositionally biased region" description="Low complexity" evidence="11">
    <location>
        <begin position="14"/>
        <end position="30"/>
    </location>
</feature>
<dbReference type="InterPro" id="IPR028173">
    <property type="entry name" value="Augurin"/>
</dbReference>
<name>A0A212CWY0_CEREH</name>
<evidence type="ECO:0000256" key="10">
    <source>
        <dbReference type="ARBA" id="ARBA00023136"/>
    </source>
</evidence>
<organism evidence="13 14">
    <name type="scientific">Cervus elaphus hippelaphus</name>
    <name type="common">European red deer</name>
    <dbReference type="NCBI Taxonomy" id="46360"/>
    <lineage>
        <taxon>Eukaryota</taxon>
        <taxon>Metazoa</taxon>
        <taxon>Chordata</taxon>
        <taxon>Craniata</taxon>
        <taxon>Vertebrata</taxon>
        <taxon>Euteleostomi</taxon>
        <taxon>Mammalia</taxon>
        <taxon>Eutheria</taxon>
        <taxon>Laurasiatheria</taxon>
        <taxon>Artiodactyla</taxon>
        <taxon>Ruminantia</taxon>
        <taxon>Pecora</taxon>
        <taxon>Cervidae</taxon>
        <taxon>Cervinae</taxon>
        <taxon>Cervus</taxon>
    </lineage>
</organism>
<evidence type="ECO:0000256" key="7">
    <source>
        <dbReference type="ARBA" id="ARBA00022525"/>
    </source>
</evidence>
<dbReference type="GO" id="GO:0031145">
    <property type="term" value="P:anaphase-promoting complex-dependent catabolic process"/>
    <property type="evidence" value="ECO:0007669"/>
    <property type="project" value="TreeGrafter"/>
</dbReference>
<dbReference type="PANTHER" id="PTHR31613:SF2">
    <property type="entry name" value="AUGURIN"/>
    <property type="match status" value="1"/>
</dbReference>
<evidence type="ECO:0000256" key="6">
    <source>
        <dbReference type="ARBA" id="ARBA00022490"/>
    </source>
</evidence>
<evidence type="ECO:0000256" key="4">
    <source>
        <dbReference type="ARBA" id="ARBA00011014"/>
    </source>
</evidence>
<keyword evidence="6" id="KW-0963">Cytoplasm</keyword>
<dbReference type="OrthoDB" id="8915498at2759"/>
<dbReference type="GO" id="GO:0005737">
    <property type="term" value="C:cytoplasm"/>
    <property type="evidence" value="ECO:0007669"/>
    <property type="project" value="UniProtKB-SubCell"/>
</dbReference>
<evidence type="ECO:0000256" key="9">
    <source>
        <dbReference type="ARBA" id="ARBA00022729"/>
    </source>
</evidence>
<dbReference type="GO" id="GO:0090398">
    <property type="term" value="P:cellular senescence"/>
    <property type="evidence" value="ECO:0007669"/>
    <property type="project" value="TreeGrafter"/>
</dbReference>
<evidence type="ECO:0000256" key="8">
    <source>
        <dbReference type="ARBA" id="ARBA00022685"/>
    </source>
</evidence>
<feature type="compositionally biased region" description="Low complexity" evidence="11">
    <location>
        <begin position="55"/>
        <end position="68"/>
    </location>
</feature>
<feature type="compositionally biased region" description="Basic and acidic residues" evidence="11">
    <location>
        <begin position="31"/>
        <end position="43"/>
    </location>
</feature>
<feature type="region of interest" description="Disordered" evidence="11">
    <location>
        <begin position="1"/>
        <end position="77"/>
    </location>
</feature>
<dbReference type="GO" id="GO:0005615">
    <property type="term" value="C:extracellular space"/>
    <property type="evidence" value="ECO:0007669"/>
    <property type="project" value="TreeGrafter"/>
</dbReference>
<keyword evidence="14" id="KW-1185">Reference proteome</keyword>
<keyword evidence="5" id="KW-1003">Cell membrane</keyword>
<keyword evidence="12" id="KW-1133">Transmembrane helix</keyword>
<dbReference type="PANTHER" id="PTHR31613">
    <property type="entry name" value="AUGURIN"/>
    <property type="match status" value="1"/>
</dbReference>
<evidence type="ECO:0000313" key="14">
    <source>
        <dbReference type="Proteomes" id="UP000242450"/>
    </source>
</evidence>
<proteinExistence type="inferred from homology"/>
<keyword evidence="8" id="KW-0165">Cleavage on pair of basic residues</keyword>
<comment type="subcellular location">
    <subcellularLocation>
        <location evidence="1">Apical cell membrane</location>
    </subcellularLocation>
    <subcellularLocation>
        <location evidence="2">Cytoplasm</location>
    </subcellularLocation>
    <subcellularLocation>
        <location evidence="3">Secreted</location>
    </subcellularLocation>
</comment>
<evidence type="ECO:0008006" key="15">
    <source>
        <dbReference type="Google" id="ProtNLM"/>
    </source>
</evidence>
<keyword evidence="7" id="KW-0964">Secreted</keyword>
<comment type="similarity">
    <text evidence="4">Belongs to the augurin family.</text>
</comment>
<dbReference type="Proteomes" id="UP000242450">
    <property type="component" value="Chromosome 11"/>
</dbReference>
<evidence type="ECO:0000256" key="5">
    <source>
        <dbReference type="ARBA" id="ARBA00022475"/>
    </source>
</evidence>
<evidence type="ECO:0000256" key="2">
    <source>
        <dbReference type="ARBA" id="ARBA00004496"/>
    </source>
</evidence>
<sequence length="262" mass="29120">MTRPLPGQPNLSCPSSAIFGGPGAGSPAASEELRPERGARRLGTDAWPAARQHSARLPGPAPARTRGPPARPVPSSAVFQRAVRRRRVLQNKRLPYPSRAVAKARASLSRASAATMATSSARPAFLVMTALALLLLLCVGPGGISGNKLKLLLRKREAPAPTTTPVAVQESRAKEFLTGLRRPKRQLWDRSRPEVQQWYQQFLYLGFDEAKFEDDISYWLNRNRNGHDYYDYYQRHYDEDAAIGPRSAHSFRHGASVNYDDY</sequence>